<dbReference type="AlphaFoldDB" id="A0A2P2NQN0"/>
<organism evidence="1">
    <name type="scientific">Rhizophora mucronata</name>
    <name type="common">Asiatic mangrove</name>
    <dbReference type="NCBI Taxonomy" id="61149"/>
    <lineage>
        <taxon>Eukaryota</taxon>
        <taxon>Viridiplantae</taxon>
        <taxon>Streptophyta</taxon>
        <taxon>Embryophyta</taxon>
        <taxon>Tracheophyta</taxon>
        <taxon>Spermatophyta</taxon>
        <taxon>Magnoliopsida</taxon>
        <taxon>eudicotyledons</taxon>
        <taxon>Gunneridae</taxon>
        <taxon>Pentapetalae</taxon>
        <taxon>rosids</taxon>
        <taxon>fabids</taxon>
        <taxon>Malpighiales</taxon>
        <taxon>Rhizophoraceae</taxon>
        <taxon>Rhizophora</taxon>
    </lineage>
</organism>
<proteinExistence type="predicted"/>
<dbReference type="EMBL" id="GGEC01064250">
    <property type="protein sequence ID" value="MBX44734.1"/>
    <property type="molecule type" value="Transcribed_RNA"/>
</dbReference>
<accession>A0A2P2NQN0</accession>
<sequence>MDRLAVLRLCCFSLPDFLDFGQDGFWFQSITHGHKLLRHVIGR</sequence>
<reference evidence="1" key="1">
    <citation type="submission" date="2018-02" db="EMBL/GenBank/DDBJ databases">
        <title>Rhizophora mucronata_Transcriptome.</title>
        <authorList>
            <person name="Meera S.P."/>
            <person name="Sreeshan A."/>
            <person name="Augustine A."/>
        </authorList>
    </citation>
    <scope>NUCLEOTIDE SEQUENCE</scope>
    <source>
        <tissue evidence="1">Leaf</tissue>
    </source>
</reference>
<name>A0A2P2NQN0_RHIMU</name>
<evidence type="ECO:0000313" key="1">
    <source>
        <dbReference type="EMBL" id="MBX44734.1"/>
    </source>
</evidence>
<protein>
    <submittedName>
        <fullName evidence="1">Uncharacterized protein</fullName>
    </submittedName>
</protein>